<dbReference type="Proteomes" id="UP000092124">
    <property type="component" value="Unassembled WGS sequence"/>
</dbReference>
<keyword evidence="1" id="KW-0472">Membrane</keyword>
<gene>
    <name evidence="2" type="ORF">A6R68_17978</name>
</gene>
<proteinExistence type="predicted"/>
<reference evidence="2 3" key="1">
    <citation type="submission" date="2016-06" db="EMBL/GenBank/DDBJ databases">
        <title>The Draft Genome Sequence and Annotation of the Desert Woodrat Neotoma lepida.</title>
        <authorList>
            <person name="Campbell M."/>
            <person name="Oakeson K.F."/>
            <person name="Yandell M."/>
            <person name="Halpert J.R."/>
            <person name="Dearing D."/>
        </authorList>
    </citation>
    <scope>NUCLEOTIDE SEQUENCE [LARGE SCALE GENOMIC DNA]</scope>
    <source>
        <strain evidence="2">417</strain>
        <tissue evidence="2">Liver</tissue>
    </source>
</reference>
<evidence type="ECO:0000313" key="3">
    <source>
        <dbReference type="Proteomes" id="UP000092124"/>
    </source>
</evidence>
<evidence type="ECO:0000256" key="1">
    <source>
        <dbReference type="SAM" id="Phobius"/>
    </source>
</evidence>
<dbReference type="EMBL" id="LZPO01036465">
    <property type="protein sequence ID" value="OBS75569.1"/>
    <property type="molecule type" value="Genomic_DNA"/>
</dbReference>
<dbReference type="STRING" id="56216.A0A1A6HB97"/>
<keyword evidence="1" id="KW-1133">Transmembrane helix</keyword>
<accession>A0A1A6HB97</accession>
<comment type="caution">
    <text evidence="2">The sequence shown here is derived from an EMBL/GenBank/DDBJ whole genome shotgun (WGS) entry which is preliminary data.</text>
</comment>
<organism evidence="2 3">
    <name type="scientific">Neotoma lepida</name>
    <name type="common">Desert woodrat</name>
    <dbReference type="NCBI Taxonomy" id="56216"/>
    <lineage>
        <taxon>Eukaryota</taxon>
        <taxon>Metazoa</taxon>
        <taxon>Chordata</taxon>
        <taxon>Craniata</taxon>
        <taxon>Vertebrata</taxon>
        <taxon>Euteleostomi</taxon>
        <taxon>Mammalia</taxon>
        <taxon>Eutheria</taxon>
        <taxon>Euarchontoglires</taxon>
        <taxon>Glires</taxon>
        <taxon>Rodentia</taxon>
        <taxon>Myomorpha</taxon>
        <taxon>Muroidea</taxon>
        <taxon>Cricetidae</taxon>
        <taxon>Neotominae</taxon>
        <taxon>Neotoma</taxon>
    </lineage>
</organism>
<name>A0A1A6HB97_NEOLE</name>
<sequence length="128" mass="14168">MIGWLVAVISCGMPLWHGMKVSQETSLCDADGLQMLKCMLYNSLTVLPQDLKESGVLMVICIIITSLGLLLYVIGDKLITCVLFVNVKAKIKMVARDLLDAAVMSQHNVVVQFLWMQQPESPMNMGPQ</sequence>
<dbReference type="Gene3D" id="1.20.140.150">
    <property type="match status" value="1"/>
</dbReference>
<protein>
    <submittedName>
        <fullName evidence="2">Uncharacterized protein</fullName>
    </submittedName>
</protein>
<dbReference type="AlphaFoldDB" id="A0A1A6HB97"/>
<feature type="transmembrane region" description="Helical" evidence="1">
    <location>
        <begin position="54"/>
        <end position="74"/>
    </location>
</feature>
<keyword evidence="1" id="KW-0812">Transmembrane</keyword>
<dbReference type="OrthoDB" id="9966860at2759"/>
<evidence type="ECO:0000313" key="2">
    <source>
        <dbReference type="EMBL" id="OBS75569.1"/>
    </source>
</evidence>
<keyword evidence="3" id="KW-1185">Reference proteome</keyword>